<evidence type="ECO:0000256" key="1">
    <source>
        <dbReference type="ARBA" id="ARBA00008558"/>
    </source>
</evidence>
<dbReference type="Gene3D" id="1.50.10.10">
    <property type="match status" value="1"/>
</dbReference>
<keyword evidence="4" id="KW-1185">Reference proteome</keyword>
<protein>
    <submittedName>
        <fullName evidence="3">Putative Mannose-6-phosphate isomerase</fullName>
    </submittedName>
</protein>
<name>L0NIS1_9HYPH</name>
<dbReference type="SUPFAM" id="SSF48208">
    <property type="entry name" value="Six-hairpin glycosidases"/>
    <property type="match status" value="1"/>
</dbReference>
<dbReference type="RefSeq" id="WP_052639742.1">
    <property type="nucleotide sequence ID" value="NZ_FO082820.1"/>
</dbReference>
<dbReference type="EMBL" id="FO082820">
    <property type="protein sequence ID" value="CCF20779.1"/>
    <property type="molecule type" value="Genomic_DNA"/>
</dbReference>
<dbReference type="InterPro" id="IPR008928">
    <property type="entry name" value="6-hairpin_glycosidase_sf"/>
</dbReference>
<keyword evidence="2 3" id="KW-0413">Isomerase</keyword>
<evidence type="ECO:0000256" key="2">
    <source>
        <dbReference type="ARBA" id="ARBA00023235"/>
    </source>
</evidence>
<dbReference type="KEGG" id="rht:NT26_3055"/>
<dbReference type="STRING" id="1125847.NT26_3055"/>
<dbReference type="Pfam" id="PF07221">
    <property type="entry name" value="GlcNAc_2-epim"/>
    <property type="match status" value="1"/>
</dbReference>
<accession>L0NIS1</accession>
<dbReference type="InterPro" id="IPR010819">
    <property type="entry name" value="AGE/CE"/>
</dbReference>
<evidence type="ECO:0000313" key="3">
    <source>
        <dbReference type="EMBL" id="CCF20779.1"/>
    </source>
</evidence>
<reference evidence="3 4" key="1">
    <citation type="journal article" date="2013" name="Genome Biol. Evol.">
        <title>Life in an arsenic-containing gold mine: genome and physiology of the autotrophic arsenite-oxidizing bacterium rhizobium sp. NT-26.</title>
        <authorList>
            <person name="Andres J."/>
            <person name="Arsene-Ploetze F."/>
            <person name="Barbe V."/>
            <person name="Brochier-Armanet C."/>
            <person name="Cleiss-Arnold J."/>
            <person name="Coppee J.Y."/>
            <person name="Dillies M.A."/>
            <person name="Geist"/>
            <person name="L"/>
            <person name="Joublin A."/>
            <person name="Koechler S."/>
            <person name="Lassalle F."/>
            <person name="Marchal M."/>
            <person name="Medigue C."/>
            <person name="Muller D."/>
            <person name="Nesme X."/>
            <person name="Plewniak F."/>
            <person name="Proux C."/>
            <person name="Ramirez-Bahena M.H."/>
            <person name="Schenowitz C."/>
            <person name="Sismeiro O."/>
            <person name="Vallenet D."/>
            <person name="Santini J.M."/>
            <person name="Bertin P.N."/>
        </authorList>
    </citation>
    <scope>NUCLEOTIDE SEQUENCE [LARGE SCALE GENOMIC DNA]</scope>
    <source>
        <strain evidence="3 4">NT-26</strain>
    </source>
</reference>
<gene>
    <name evidence="3" type="ORF">NT26_3055</name>
</gene>
<organism evidence="3 4">
    <name type="scientific">Pseudorhizobium banfieldiae</name>
    <dbReference type="NCBI Taxonomy" id="1125847"/>
    <lineage>
        <taxon>Bacteria</taxon>
        <taxon>Pseudomonadati</taxon>
        <taxon>Pseudomonadota</taxon>
        <taxon>Alphaproteobacteria</taxon>
        <taxon>Hyphomicrobiales</taxon>
        <taxon>Rhizobiaceae</taxon>
        <taxon>Rhizobium/Agrobacterium group</taxon>
        <taxon>Pseudorhizobium</taxon>
    </lineage>
</organism>
<dbReference type="GO" id="GO:0016853">
    <property type="term" value="F:isomerase activity"/>
    <property type="evidence" value="ECO:0007669"/>
    <property type="project" value="UniProtKB-KW"/>
</dbReference>
<evidence type="ECO:0000313" key="4">
    <source>
        <dbReference type="Proteomes" id="UP000010792"/>
    </source>
</evidence>
<dbReference type="InterPro" id="IPR012341">
    <property type="entry name" value="6hp_glycosidase-like_sf"/>
</dbReference>
<dbReference type="Proteomes" id="UP000010792">
    <property type="component" value="Chromosome"/>
</dbReference>
<comment type="similarity">
    <text evidence="1">Belongs to the N-acylglucosamine 2-epimerase family.</text>
</comment>
<proteinExistence type="inferred from homology"/>
<dbReference type="OrthoDB" id="9806359at2"/>
<sequence>MLTASKFATDFVPAWIDLARDREYGGVVQRLDSDGHAVVGEMKSTLAHARTVFSLSHLYLHTGDASLLRAARDINDFMMAHLRSSEGGYRYAVECDGRASAAPADNLCRAYDQSFALLALVTLRKADPSAVDAQTISQLWEFIETLTEPETGALFEDDEMARQRPQLGDLRAQNPQMHMLEALLQAVELIGNRTWLERADRYVALAEKFFIDPATGAVREFVSGDLSPLASLVGRRREPGHQYEWAWLLLRYRELGGNRDVKEHAARMSAFADRSGIRSDRGPMQGAPYNALDAEGRPTETSHLLWPLTELGKLACMRHMQGQPGAGERAQDMERLIFSRFFAAEKITWVNQLDGSGAVLSSNALSRLIYHVLLFVTEGVRAGLWNLQRNHSQ</sequence>
<dbReference type="PANTHER" id="PTHR15108">
    <property type="entry name" value="N-ACYLGLUCOSAMINE-2-EPIMERASE"/>
    <property type="match status" value="1"/>
</dbReference>
<dbReference type="GO" id="GO:0005975">
    <property type="term" value="P:carbohydrate metabolic process"/>
    <property type="evidence" value="ECO:0007669"/>
    <property type="project" value="InterPro"/>
</dbReference>
<dbReference type="AlphaFoldDB" id="L0NIS1"/>